<protein>
    <submittedName>
        <fullName evidence="1">Uncharacterized protein</fullName>
    </submittedName>
</protein>
<organism evidence="1 2">
    <name type="scientific">Setaria viridis</name>
    <name type="common">Green bristlegrass</name>
    <name type="synonym">Setaria italica subsp. viridis</name>
    <dbReference type="NCBI Taxonomy" id="4556"/>
    <lineage>
        <taxon>Eukaryota</taxon>
        <taxon>Viridiplantae</taxon>
        <taxon>Streptophyta</taxon>
        <taxon>Embryophyta</taxon>
        <taxon>Tracheophyta</taxon>
        <taxon>Spermatophyta</taxon>
        <taxon>Magnoliopsida</taxon>
        <taxon>Liliopsida</taxon>
        <taxon>Poales</taxon>
        <taxon>Poaceae</taxon>
        <taxon>PACMAD clade</taxon>
        <taxon>Panicoideae</taxon>
        <taxon>Panicodae</taxon>
        <taxon>Paniceae</taxon>
        <taxon>Cenchrinae</taxon>
        <taxon>Setaria</taxon>
    </lineage>
</organism>
<dbReference type="AlphaFoldDB" id="A0A4U6VLI5"/>
<dbReference type="Proteomes" id="UP000298652">
    <property type="component" value="Chromosome 2"/>
</dbReference>
<proteinExistence type="predicted"/>
<gene>
    <name evidence="1" type="ORF">SEVIR_2G046300v2</name>
</gene>
<reference evidence="1" key="1">
    <citation type="submission" date="2019-03" db="EMBL/GenBank/DDBJ databases">
        <title>WGS assembly of Setaria viridis.</title>
        <authorList>
            <person name="Huang P."/>
            <person name="Jenkins J."/>
            <person name="Grimwood J."/>
            <person name="Barry K."/>
            <person name="Healey A."/>
            <person name="Mamidi S."/>
            <person name="Sreedasyam A."/>
            <person name="Shu S."/>
            <person name="Feldman M."/>
            <person name="Wu J."/>
            <person name="Yu Y."/>
            <person name="Chen C."/>
            <person name="Johnson J."/>
            <person name="Rokhsar D."/>
            <person name="Baxter I."/>
            <person name="Schmutz J."/>
            <person name="Brutnell T."/>
            <person name="Kellogg E."/>
        </authorList>
    </citation>
    <scope>NUCLEOTIDE SEQUENCE [LARGE SCALE GENOMIC DNA]</scope>
</reference>
<evidence type="ECO:0000313" key="1">
    <source>
        <dbReference type="EMBL" id="TKW30561.1"/>
    </source>
</evidence>
<name>A0A4U6VLI5_SETVI</name>
<sequence>MRPLLPTPKFTSSDYKRQPMMNNLHHDVFNLWVGKTASYCELFLGVNRKGFVGFVCGSGSLLDSVLEH</sequence>
<accession>A0A4U6VLI5</accession>
<evidence type="ECO:0000313" key="2">
    <source>
        <dbReference type="Proteomes" id="UP000298652"/>
    </source>
</evidence>
<dbReference type="EMBL" id="CM016553">
    <property type="protein sequence ID" value="TKW30561.1"/>
    <property type="molecule type" value="Genomic_DNA"/>
</dbReference>
<dbReference type="Gramene" id="TKW30561">
    <property type="protein sequence ID" value="TKW30561"/>
    <property type="gene ID" value="SEVIR_2G046300v2"/>
</dbReference>
<keyword evidence="2" id="KW-1185">Reference proteome</keyword>